<evidence type="ECO:0000313" key="4">
    <source>
        <dbReference type="Proteomes" id="UP000316142"/>
    </source>
</evidence>
<evidence type="ECO:0000259" key="2">
    <source>
        <dbReference type="Pfam" id="PF17948"/>
    </source>
</evidence>
<accession>A0ABY2ZDV3</accession>
<evidence type="ECO:0000256" key="1">
    <source>
        <dbReference type="SAM" id="MobiDB-lite"/>
    </source>
</evidence>
<dbReference type="EMBL" id="VHIZ01000018">
    <property type="protein sequence ID" value="TPV31573.1"/>
    <property type="molecule type" value="Genomic_DNA"/>
</dbReference>
<dbReference type="Proteomes" id="UP000316142">
    <property type="component" value="Unassembled WGS sequence"/>
</dbReference>
<dbReference type="Pfam" id="PF17948">
    <property type="entry name" value="DnaT"/>
    <property type="match status" value="1"/>
</dbReference>
<gene>
    <name evidence="3" type="ORF">FJW00_03245</name>
</gene>
<keyword evidence="4" id="KW-1185">Reference proteome</keyword>
<dbReference type="Gene3D" id="1.10.8.1180">
    <property type="match status" value="1"/>
</dbReference>
<protein>
    <recommendedName>
        <fullName evidence="2">DnaT DNA-binding domain-containing protein</fullName>
    </recommendedName>
</protein>
<feature type="compositionally biased region" description="Basic residues" evidence="1">
    <location>
        <begin position="136"/>
        <end position="145"/>
    </location>
</feature>
<feature type="region of interest" description="Disordered" evidence="1">
    <location>
        <begin position="123"/>
        <end position="154"/>
    </location>
</feature>
<sequence>MASNWIKMSASLKTHPKVNEIAALLESPAEGSAGFEVSVGGQRGELLTRNVTRCVTVTALLLIWSAASEHTCDGVFRNVDLSYLDVLAEYSGFGEALAAVGWAVYDAEEHCVILKTDNDESVVAGSKKSSSAERQRRYRQRKRAQKNVTQTVTPNITRNAPSVTQIVTRDVTPGVARYACFNYLRSKTTHKNKNNTYRARKFPGRSVDNSVSDTPQAVVAQGFRAVQVADADVFIHPSQQLGHDGGVTRYGTQSVTPMHNATVTERNSSTPVQRNSAGVRLRYAQQQMPPDLVNRSATNPELPENKFVMFDGWQPSATFSDTADSIGIKISAAPDRLQLADFVNYWKAESVAYYQVQWEMKLARYIEKGRKNFSSKRCRERRDCTLVSEMNYVIPEGFRG</sequence>
<name>A0ABY2ZDV3_9GAMM</name>
<evidence type="ECO:0000313" key="3">
    <source>
        <dbReference type="EMBL" id="TPV31573.1"/>
    </source>
</evidence>
<comment type="caution">
    <text evidence="3">The sequence shown here is derived from an EMBL/GenBank/DDBJ whole genome shotgun (WGS) entry which is preliminary data.</text>
</comment>
<reference evidence="3 4" key="1">
    <citation type="submission" date="2019-06" db="EMBL/GenBank/DDBJ databases">
        <title>Taxogenomics and systematics of the genus Pantoea.</title>
        <authorList>
            <person name="Tambong J.T."/>
        </authorList>
    </citation>
    <scope>NUCLEOTIDE SEQUENCE [LARGE SCALE GENOMIC DNA]</scope>
    <source>
        <strain evidence="3 4">LMG 2558</strain>
    </source>
</reference>
<proteinExistence type="predicted"/>
<feature type="domain" description="DnaT DNA-binding" evidence="2">
    <location>
        <begin position="307"/>
        <end position="375"/>
    </location>
</feature>
<organism evidence="3 4">
    <name type="scientific">Pantoea anthophila</name>
    <dbReference type="NCBI Taxonomy" id="470931"/>
    <lineage>
        <taxon>Bacteria</taxon>
        <taxon>Pseudomonadati</taxon>
        <taxon>Pseudomonadota</taxon>
        <taxon>Gammaproteobacteria</taxon>
        <taxon>Enterobacterales</taxon>
        <taxon>Erwiniaceae</taxon>
        <taxon>Pantoea</taxon>
    </lineage>
</organism>
<dbReference type="InterPro" id="IPR040480">
    <property type="entry name" value="DnaT_DNA_bind"/>
</dbReference>